<protein>
    <submittedName>
        <fullName evidence="1">Uncharacterized protein</fullName>
    </submittedName>
</protein>
<dbReference type="Proteomes" id="UP000215559">
    <property type="component" value="Unassembled WGS sequence"/>
</dbReference>
<organism evidence="1 2">
    <name type="scientific">candidate division WOR-3 bacterium JGI_Cruoil_03_51_56</name>
    <dbReference type="NCBI Taxonomy" id="1973747"/>
    <lineage>
        <taxon>Bacteria</taxon>
        <taxon>Bacteria division WOR-3</taxon>
    </lineage>
</organism>
<reference evidence="1 2" key="1">
    <citation type="submission" date="2017-07" db="EMBL/GenBank/DDBJ databases">
        <title>Recovery of genomes from metagenomes via a dereplication, aggregation, and scoring strategy.</title>
        <authorList>
            <person name="Sieber C.M."/>
            <person name="Probst A.J."/>
            <person name="Sharrar A."/>
            <person name="Thomas B.C."/>
            <person name="Hess M."/>
            <person name="Tringe S.G."/>
            <person name="Banfield J.F."/>
        </authorList>
    </citation>
    <scope>NUCLEOTIDE SEQUENCE [LARGE SCALE GENOMIC DNA]</scope>
    <source>
        <strain evidence="1">JGI_Cruoil_03_51_56</strain>
    </source>
</reference>
<dbReference type="SUPFAM" id="SSF52540">
    <property type="entry name" value="P-loop containing nucleoside triphosphate hydrolases"/>
    <property type="match status" value="1"/>
</dbReference>
<dbReference type="InterPro" id="IPR027417">
    <property type="entry name" value="P-loop_NTPase"/>
</dbReference>
<comment type="caution">
    <text evidence="1">The sequence shown here is derived from an EMBL/GenBank/DDBJ whole genome shotgun (WGS) entry which is preliminary data.</text>
</comment>
<proteinExistence type="predicted"/>
<accession>A0A235BWT6</accession>
<dbReference type="Gene3D" id="3.40.50.300">
    <property type="entry name" value="P-loop containing nucleotide triphosphate hydrolases"/>
    <property type="match status" value="1"/>
</dbReference>
<evidence type="ECO:0000313" key="2">
    <source>
        <dbReference type="Proteomes" id="UP000215559"/>
    </source>
</evidence>
<sequence>MQNEQKISTVHWLGGERFLSGLKRVNCFCGGYGSGKTEVAINFAIHLAVAGNHVRVADLDVVNAYFRSREVRTELQEYGIDVLIPGENLINTDLPIIQPEIKGAVEHPDGLVVLDLGGDPAGARATASFAEAIPADDYSGFFVLNSRRPFADTPKQVEKLMAEIGRAAGLDVTGIVVNSHLINETAPDTIEEGIRLAETVSRETDVGIAFVVVERRLLKEFDAVGCRYPVMVLDRHLLKPWESADKLGKDKFKL</sequence>
<evidence type="ECO:0000313" key="1">
    <source>
        <dbReference type="EMBL" id="OYD16711.1"/>
    </source>
</evidence>
<gene>
    <name evidence="1" type="ORF">CH330_02075</name>
</gene>
<dbReference type="EMBL" id="NOZP01000040">
    <property type="protein sequence ID" value="OYD16711.1"/>
    <property type="molecule type" value="Genomic_DNA"/>
</dbReference>
<dbReference type="AlphaFoldDB" id="A0A235BWT6"/>
<name>A0A235BWT6_UNCW3</name>